<gene>
    <name evidence="2" type="ORF">EIB73_13530</name>
</gene>
<name>A0A3G8XL95_9FLAO</name>
<evidence type="ECO:0000313" key="3">
    <source>
        <dbReference type="Proteomes" id="UP000270185"/>
    </source>
</evidence>
<keyword evidence="3" id="KW-1185">Reference proteome</keyword>
<dbReference type="Pfam" id="PF13276">
    <property type="entry name" value="HTH_21"/>
    <property type="match status" value="1"/>
</dbReference>
<dbReference type="OrthoDB" id="9815231at2"/>
<evidence type="ECO:0000259" key="1">
    <source>
        <dbReference type="Pfam" id="PF13276"/>
    </source>
</evidence>
<dbReference type="PANTHER" id="PTHR46889">
    <property type="entry name" value="TRANSPOSASE INSF FOR INSERTION SEQUENCE IS3B-RELATED"/>
    <property type="match status" value="1"/>
</dbReference>
<dbReference type="PANTHER" id="PTHR46889:SF4">
    <property type="entry name" value="TRANSPOSASE INSO FOR INSERTION SEQUENCE ELEMENT IS911B-RELATED"/>
    <property type="match status" value="1"/>
</dbReference>
<feature type="domain" description="HTH-like" evidence="1">
    <location>
        <begin position="53"/>
        <end position="108"/>
    </location>
</feature>
<organism evidence="2 3">
    <name type="scientific">Kaistella carnis</name>
    <dbReference type="NCBI Taxonomy" id="1241979"/>
    <lineage>
        <taxon>Bacteria</taxon>
        <taxon>Pseudomonadati</taxon>
        <taxon>Bacteroidota</taxon>
        <taxon>Flavobacteriia</taxon>
        <taxon>Flavobacteriales</taxon>
        <taxon>Weeksellaceae</taxon>
        <taxon>Chryseobacterium group</taxon>
        <taxon>Kaistella</taxon>
    </lineage>
</organism>
<accession>A0A3G8XL95</accession>
<dbReference type="KEGG" id="ccas:EIB73_13530"/>
<dbReference type="InterPro" id="IPR050900">
    <property type="entry name" value="Transposase_IS3/IS150/IS904"/>
</dbReference>
<evidence type="ECO:0000313" key="2">
    <source>
        <dbReference type="EMBL" id="AZI34130.1"/>
    </source>
</evidence>
<proteinExistence type="predicted"/>
<dbReference type="InterPro" id="IPR025948">
    <property type="entry name" value="HTH-like_dom"/>
</dbReference>
<sequence length="140" mass="16317">MLKHFQERSMKYEFIKNHECLFPIETMCVVLEVGSSGYFKWKSKPISSRLLLKEKIIYQISSIYFASKQRYRSARITFELNVLGYKISRITVAKYMKELGLRSTLSKKFKVTTNSTQIFGGGKCVEQEFYAEQCIPNLGI</sequence>
<dbReference type="AlphaFoldDB" id="A0A3G8XL95"/>
<dbReference type="Proteomes" id="UP000270185">
    <property type="component" value="Chromosome"/>
</dbReference>
<protein>
    <recommendedName>
        <fullName evidence="1">HTH-like domain-containing protein</fullName>
    </recommendedName>
</protein>
<dbReference type="EMBL" id="CP034159">
    <property type="protein sequence ID" value="AZI34130.1"/>
    <property type="molecule type" value="Genomic_DNA"/>
</dbReference>
<reference evidence="3" key="1">
    <citation type="submission" date="2018-11" db="EMBL/GenBank/DDBJ databases">
        <title>Proposal to divide the Flavobacteriaceae and reorganize its genera based on Amino Acid Identity values calculated from whole genome sequences.</title>
        <authorList>
            <person name="Nicholson A.C."/>
            <person name="Gulvik C.A."/>
            <person name="Whitney A.M."/>
            <person name="Humrighouse B.W."/>
            <person name="Bell M."/>
            <person name="Holmes B."/>
            <person name="Steigerwalt A.G."/>
            <person name="Villarma A."/>
            <person name="Sheth M."/>
            <person name="Batra D."/>
            <person name="Pryor J."/>
            <person name="Bernardet J.-F."/>
            <person name="Hugo C."/>
            <person name="Kampfer P."/>
            <person name="Newman J.D."/>
            <person name="McQuiston J.R."/>
        </authorList>
    </citation>
    <scope>NUCLEOTIDE SEQUENCE [LARGE SCALE GENOMIC DNA]</scope>
    <source>
        <strain evidence="3">G0081</strain>
    </source>
</reference>